<reference evidence="1 2" key="2">
    <citation type="journal article" date="2018" name="J. Invertebr. Pathol.">
        <title>'Candidatus Aquirickettsiella gammari' (Gammaproteobacteria: Legionellales: Coxiellaceae): A bacterial pathogen of the freshwater crustacean Gammarus fossarum (Malacostraca: Amphipoda).</title>
        <authorList>
            <person name="Bojko J."/>
            <person name="Dunn A.M."/>
            <person name="Stebbing P.D."/>
            <person name="van Aerle R."/>
            <person name="Bacela-Spychalska K."/>
            <person name="Bean T.P."/>
            <person name="Urrutia A."/>
            <person name="Stentiford G.D."/>
        </authorList>
    </citation>
    <scope>NUCLEOTIDE SEQUENCE [LARGE SCALE GENOMIC DNA]</scope>
    <source>
        <strain evidence="1">RA15029</strain>
    </source>
</reference>
<protein>
    <recommendedName>
        <fullName evidence="3">Transposase</fullName>
    </recommendedName>
</protein>
<dbReference type="EMBL" id="NMOS02000026">
    <property type="protein sequence ID" value="RDH39924.1"/>
    <property type="molecule type" value="Genomic_DNA"/>
</dbReference>
<comment type="caution">
    <text evidence="1">The sequence shown here is derived from an EMBL/GenBank/DDBJ whole genome shotgun (WGS) entry which is preliminary data.</text>
</comment>
<name>A0A370CHL2_9COXI</name>
<gene>
    <name evidence="1" type="ORF">CFE62_006505</name>
</gene>
<reference evidence="1 2" key="1">
    <citation type="journal article" date="2017" name="Int. J. Syst. Evol. Microbiol.">
        <title>Aquarickettsiella crustaci n. gen. n. sp. (Gammaproteobacteria: Legionellales: Coxiellaceae); a bacterial pathogen of the freshwater crustacean: Gammarus fossarum (Malacostraca: Amphipoda).</title>
        <authorList>
            <person name="Bojko J."/>
            <person name="Dunn A.M."/>
            <person name="Stebbing P.D."/>
            <person name="Van Aerle R."/>
            <person name="Bacela-Spychalska K."/>
            <person name="Bean T.P."/>
            <person name="Stentiford G.D."/>
        </authorList>
    </citation>
    <scope>NUCLEOTIDE SEQUENCE [LARGE SCALE GENOMIC DNA]</scope>
    <source>
        <strain evidence="1">RA15029</strain>
    </source>
</reference>
<accession>A0A370CHL2</accession>
<keyword evidence="2" id="KW-1185">Reference proteome</keyword>
<evidence type="ECO:0000313" key="2">
    <source>
        <dbReference type="Proteomes" id="UP000226429"/>
    </source>
</evidence>
<organism evidence="1 2">
    <name type="scientific">Candidatus Aquirickettsiella gammari</name>
    <dbReference type="NCBI Taxonomy" id="2016198"/>
    <lineage>
        <taxon>Bacteria</taxon>
        <taxon>Pseudomonadati</taxon>
        <taxon>Pseudomonadota</taxon>
        <taxon>Gammaproteobacteria</taxon>
        <taxon>Legionellales</taxon>
        <taxon>Coxiellaceae</taxon>
        <taxon>Candidatus Aquirickettsiella</taxon>
    </lineage>
</organism>
<dbReference type="AlphaFoldDB" id="A0A370CHL2"/>
<evidence type="ECO:0000313" key="1">
    <source>
        <dbReference type="EMBL" id="RDH39924.1"/>
    </source>
</evidence>
<evidence type="ECO:0008006" key="3">
    <source>
        <dbReference type="Google" id="ProtNLM"/>
    </source>
</evidence>
<proteinExistence type="predicted"/>
<dbReference type="Proteomes" id="UP000226429">
    <property type="component" value="Unassembled WGS sequence"/>
</dbReference>
<sequence>MGRPSKFNPTLAKNIIEDIAQLVPYTITAKANQIDRSTLYDWINQGLADIQAGKNKTEFAQFSDAIKKSQCQSVKELLKDIKKGEKAWQSRAWLLERRFPMEFSLAAEELAELKLQIEEIKQLIKSYEK</sequence>
<dbReference type="Gene3D" id="1.10.10.60">
    <property type="entry name" value="Homeodomain-like"/>
    <property type="match status" value="1"/>
</dbReference>